<accession>A0A448YW57</accession>
<dbReference type="Proteomes" id="UP000291116">
    <property type="component" value="Unassembled WGS sequence"/>
</dbReference>
<evidence type="ECO:0000256" key="7">
    <source>
        <dbReference type="SAM" id="MobiDB-lite"/>
    </source>
</evidence>
<evidence type="ECO:0000256" key="4">
    <source>
        <dbReference type="ARBA" id="ARBA00022989"/>
    </source>
</evidence>
<sequence>MMNRCVPTSNATSRMVLYLRARTLQTKTDRGPFHTSLVAKQLKPLRPPTRNSSSSSSSARNRGTKSNQKHSNDGGFFHWYSKRLDERPWSTKIVSSALIAAAGDVVCQVLEYRFDASKASDENRREPTAGAAAQPTVADAFRAMDWHRTGRFLLIGAFWVAPATHLWYGFLGTRLVPGVATPKRILQRLALDQFGAAPVFCPAFMGLLWLLEGKAPSDVAAGLVEAGPTLVTSNWKLWIPAMGIMFATVPLKFQVVYSNFVGLVWTVYLSYASTRLAVAPEPPTGDRV</sequence>
<gene>
    <name evidence="8" type="ORF">PSNMU_V1.4_AUG-EV-PASAV3_0006110</name>
</gene>
<keyword evidence="4 6" id="KW-1133">Transmembrane helix</keyword>
<dbReference type="AlphaFoldDB" id="A0A448YW57"/>
<evidence type="ECO:0000256" key="1">
    <source>
        <dbReference type="ARBA" id="ARBA00004141"/>
    </source>
</evidence>
<comment type="subcellular location">
    <subcellularLocation>
        <location evidence="1">Membrane</location>
        <topology evidence="1">Multi-pass membrane protein</topology>
    </subcellularLocation>
</comment>
<dbReference type="InterPro" id="IPR007248">
    <property type="entry name" value="Mpv17_PMP22"/>
</dbReference>
<keyword evidence="5 6" id="KW-0472">Membrane</keyword>
<dbReference type="PANTHER" id="PTHR11266:SF80">
    <property type="entry name" value="PEROXISOMAL MEMBRANE PROTEIN 2"/>
    <property type="match status" value="1"/>
</dbReference>
<organism evidence="8 9">
    <name type="scientific">Pseudo-nitzschia multistriata</name>
    <dbReference type="NCBI Taxonomy" id="183589"/>
    <lineage>
        <taxon>Eukaryota</taxon>
        <taxon>Sar</taxon>
        <taxon>Stramenopiles</taxon>
        <taxon>Ochrophyta</taxon>
        <taxon>Bacillariophyta</taxon>
        <taxon>Bacillariophyceae</taxon>
        <taxon>Bacillariophycidae</taxon>
        <taxon>Bacillariales</taxon>
        <taxon>Bacillariaceae</taxon>
        <taxon>Pseudo-nitzschia</taxon>
    </lineage>
</organism>
<dbReference type="EMBL" id="CAACVS010000016">
    <property type="protein sequence ID" value="VEU34021.1"/>
    <property type="molecule type" value="Genomic_DNA"/>
</dbReference>
<keyword evidence="9" id="KW-1185">Reference proteome</keyword>
<dbReference type="GO" id="GO:0005737">
    <property type="term" value="C:cytoplasm"/>
    <property type="evidence" value="ECO:0007669"/>
    <property type="project" value="TreeGrafter"/>
</dbReference>
<dbReference type="PANTHER" id="PTHR11266">
    <property type="entry name" value="PEROXISOMAL MEMBRANE PROTEIN 2, PXMP2 MPV17"/>
    <property type="match status" value="1"/>
</dbReference>
<reference evidence="8 9" key="1">
    <citation type="submission" date="2019-01" db="EMBL/GenBank/DDBJ databases">
        <authorList>
            <person name="Ferrante I. M."/>
        </authorList>
    </citation>
    <scope>NUCLEOTIDE SEQUENCE [LARGE SCALE GENOMIC DNA]</scope>
    <source>
        <strain evidence="8 9">B856</strain>
    </source>
</reference>
<feature type="transmembrane region" description="Helical" evidence="6">
    <location>
        <begin position="190"/>
        <end position="211"/>
    </location>
</feature>
<proteinExistence type="inferred from homology"/>
<evidence type="ECO:0000256" key="2">
    <source>
        <dbReference type="ARBA" id="ARBA00006824"/>
    </source>
</evidence>
<comment type="similarity">
    <text evidence="2 6">Belongs to the peroxisomal membrane protein PXMP2/4 family.</text>
</comment>
<evidence type="ECO:0000313" key="8">
    <source>
        <dbReference type="EMBL" id="VEU34021.1"/>
    </source>
</evidence>
<feature type="transmembrane region" description="Helical" evidence="6">
    <location>
        <begin position="152"/>
        <end position="170"/>
    </location>
</feature>
<name>A0A448YW57_9STRA</name>
<evidence type="ECO:0000313" key="9">
    <source>
        <dbReference type="Proteomes" id="UP000291116"/>
    </source>
</evidence>
<dbReference type="Pfam" id="PF04117">
    <property type="entry name" value="Mpv17_PMP22"/>
    <property type="match status" value="1"/>
</dbReference>
<keyword evidence="3 6" id="KW-0812">Transmembrane</keyword>
<dbReference type="OrthoDB" id="430207at2759"/>
<dbReference type="GO" id="GO:0016020">
    <property type="term" value="C:membrane"/>
    <property type="evidence" value="ECO:0007669"/>
    <property type="project" value="UniProtKB-SubCell"/>
</dbReference>
<evidence type="ECO:0000256" key="6">
    <source>
        <dbReference type="RuleBase" id="RU363053"/>
    </source>
</evidence>
<protein>
    <submittedName>
        <fullName evidence="8">Uncharacterized protein</fullName>
    </submittedName>
</protein>
<evidence type="ECO:0000256" key="3">
    <source>
        <dbReference type="ARBA" id="ARBA00022692"/>
    </source>
</evidence>
<feature type="region of interest" description="Disordered" evidence="7">
    <location>
        <begin position="29"/>
        <end position="73"/>
    </location>
</feature>
<evidence type="ECO:0000256" key="5">
    <source>
        <dbReference type="ARBA" id="ARBA00023136"/>
    </source>
</evidence>